<gene>
    <name evidence="3" type="ORF">HX018_08545</name>
</gene>
<protein>
    <submittedName>
        <fullName evidence="3">Tyrosine-protein phosphatase</fullName>
    </submittedName>
</protein>
<name>A0ABT7NM47_9SPHI</name>
<organism evidence="3 4">
    <name type="scientific">Sphingobacterium hotanense</name>
    <dbReference type="NCBI Taxonomy" id="649196"/>
    <lineage>
        <taxon>Bacteria</taxon>
        <taxon>Pseudomonadati</taxon>
        <taxon>Bacteroidota</taxon>
        <taxon>Sphingobacteriia</taxon>
        <taxon>Sphingobacteriales</taxon>
        <taxon>Sphingobacteriaceae</taxon>
        <taxon>Sphingobacterium</taxon>
    </lineage>
</organism>
<dbReference type="PANTHER" id="PTHR31126">
    <property type="entry name" value="TYROSINE-PROTEIN PHOSPHATASE"/>
    <property type="match status" value="1"/>
</dbReference>
<dbReference type="PROSITE" id="PS00383">
    <property type="entry name" value="TYR_PHOSPHATASE_1"/>
    <property type="match status" value="1"/>
</dbReference>
<dbReference type="Pfam" id="PF13350">
    <property type="entry name" value="Y_phosphatase3"/>
    <property type="match status" value="1"/>
</dbReference>
<dbReference type="RefSeq" id="WP_286651130.1">
    <property type="nucleotide sequence ID" value="NZ_JACAGK010000019.1"/>
</dbReference>
<evidence type="ECO:0000256" key="2">
    <source>
        <dbReference type="SAM" id="SignalP"/>
    </source>
</evidence>
<feature type="chain" id="PRO_5047138368" evidence="2">
    <location>
        <begin position="23"/>
        <end position="357"/>
    </location>
</feature>
<dbReference type="Proteomes" id="UP001170954">
    <property type="component" value="Unassembled WGS sequence"/>
</dbReference>
<dbReference type="InterPro" id="IPR026893">
    <property type="entry name" value="Tyr/Ser_Pase_IphP-type"/>
</dbReference>
<dbReference type="InterPro" id="IPR029021">
    <property type="entry name" value="Prot-tyrosine_phosphatase-like"/>
</dbReference>
<evidence type="ECO:0000313" key="4">
    <source>
        <dbReference type="Proteomes" id="UP001170954"/>
    </source>
</evidence>
<keyword evidence="4" id="KW-1185">Reference proteome</keyword>
<proteinExistence type="inferred from homology"/>
<dbReference type="PANTHER" id="PTHR31126:SF1">
    <property type="entry name" value="TYROSINE SPECIFIC PROTEIN PHOSPHATASES DOMAIN-CONTAINING PROTEIN"/>
    <property type="match status" value="1"/>
</dbReference>
<keyword evidence="2" id="KW-0732">Signal</keyword>
<reference evidence="3" key="2">
    <citation type="journal article" date="2022" name="Sci. Total Environ.">
        <title>Prevalence, transmission, and molecular epidemiology of tet(X)-positive bacteria among humans, animals, and environmental niches in China: An epidemiological, and genomic-based study.</title>
        <authorList>
            <person name="Dong N."/>
            <person name="Zeng Y."/>
            <person name="Cai C."/>
            <person name="Sun C."/>
            <person name="Lu J."/>
            <person name="Liu C."/>
            <person name="Zhou H."/>
            <person name="Sun Q."/>
            <person name="Shu L."/>
            <person name="Wang H."/>
            <person name="Wang Y."/>
            <person name="Wang S."/>
            <person name="Wu C."/>
            <person name="Chan E.W."/>
            <person name="Chen G."/>
            <person name="Shen Z."/>
            <person name="Chen S."/>
            <person name="Zhang R."/>
        </authorList>
    </citation>
    <scope>NUCLEOTIDE SEQUENCE</scope>
    <source>
        <strain evidence="3">R1692</strain>
    </source>
</reference>
<sequence length="357" mass="40220">MNINKYIAFTSILMLGSLNIMAQTPKVSRTLEEALRADRVNSTSYRIYAGQNMQGNYFIGKTVETIDYSKPFSLAKDSIVAVEENERLSFASILAGDTILISERLIPLEGPSNFRDIGGVKTKDGKQVKWGQFYRADALGSIQEDEFPYIESLKISKVYDLRSDEEIATSKDNLPASIRWIHHPIFNGGNSAQMNAVMQKIKTGDMTPEDSRNLLITANKEFINSNLDAFKVLVRQLLDNEEPSLFHCTAGKDRTGLTSALLLSVLGVDKETVINEYLMTNYYTLPKMAQKKDPKMAAAFANIDPQVLLPLMSVDRSYLEAAFTEIDKQYGDMDKFIREGLEISDAERKGYQMKYTY</sequence>
<dbReference type="InterPro" id="IPR016130">
    <property type="entry name" value="Tyr_Pase_AS"/>
</dbReference>
<reference evidence="3" key="1">
    <citation type="submission" date="2020-06" db="EMBL/GenBank/DDBJ databases">
        <authorList>
            <person name="Dong N."/>
        </authorList>
    </citation>
    <scope>NUCLEOTIDE SEQUENCE</scope>
    <source>
        <strain evidence="3">R1692</strain>
    </source>
</reference>
<comment type="caution">
    <text evidence="3">The sequence shown here is derived from an EMBL/GenBank/DDBJ whole genome shotgun (WGS) entry which is preliminary data.</text>
</comment>
<accession>A0ABT7NM47</accession>
<comment type="similarity">
    <text evidence="1">Belongs to the protein-tyrosine phosphatase family.</text>
</comment>
<dbReference type="Gene3D" id="3.90.190.10">
    <property type="entry name" value="Protein tyrosine phosphatase superfamily"/>
    <property type="match status" value="1"/>
</dbReference>
<evidence type="ECO:0000256" key="1">
    <source>
        <dbReference type="ARBA" id="ARBA00009580"/>
    </source>
</evidence>
<feature type="signal peptide" evidence="2">
    <location>
        <begin position="1"/>
        <end position="22"/>
    </location>
</feature>
<dbReference type="SUPFAM" id="SSF52799">
    <property type="entry name" value="(Phosphotyrosine protein) phosphatases II"/>
    <property type="match status" value="1"/>
</dbReference>
<dbReference type="EMBL" id="JACAGK010000019">
    <property type="protein sequence ID" value="MDM1048283.1"/>
    <property type="molecule type" value="Genomic_DNA"/>
</dbReference>
<evidence type="ECO:0000313" key="3">
    <source>
        <dbReference type="EMBL" id="MDM1048283.1"/>
    </source>
</evidence>